<dbReference type="RefSeq" id="WP_096259628.1">
    <property type="nucleotide sequence ID" value="NZ_BDME01000002.1"/>
</dbReference>
<organism evidence="2 3">
    <name type="scientific">Lebetimonas natsushimae</name>
    <dbReference type="NCBI Taxonomy" id="1936991"/>
    <lineage>
        <taxon>Bacteria</taxon>
        <taxon>Pseudomonadati</taxon>
        <taxon>Campylobacterota</taxon>
        <taxon>Epsilonproteobacteria</taxon>
        <taxon>Nautiliales</taxon>
        <taxon>Nautiliaceae</taxon>
        <taxon>Lebetimonas</taxon>
    </lineage>
</organism>
<name>A0A292YFN4_9BACT</name>
<proteinExistence type="predicted"/>
<comment type="caution">
    <text evidence="2">The sequence shown here is derived from an EMBL/GenBank/DDBJ whole genome shotgun (WGS) entry which is preliminary data.</text>
</comment>
<dbReference type="InterPro" id="IPR007293">
    <property type="entry name" value="FlgP"/>
</dbReference>
<feature type="domain" description="Lipoprotein LPP20-like" evidence="1">
    <location>
        <begin position="85"/>
        <end position="155"/>
    </location>
</feature>
<evidence type="ECO:0000259" key="1">
    <source>
        <dbReference type="Pfam" id="PF02169"/>
    </source>
</evidence>
<sequence length="171" mass="19102">MIKKIIITVSLIFLGCASNQVEKKPPAYTKTAPDCNVSSKKEISKKTEYSENIILNKPEKKHNTVLTLYVVGEGVAPVDAVNAAQAKILARRAAIADGYRQLAEKMYGVKVTAKETVKDLMLKNSDVNTYVEGLIRGADIQAEKFEDGIYYVTMNLKLDVRMWNKFINNNN</sequence>
<dbReference type="EMBL" id="BDME01000002">
    <property type="protein sequence ID" value="GAX88006.1"/>
    <property type="molecule type" value="Genomic_DNA"/>
</dbReference>
<reference evidence="2 3" key="1">
    <citation type="journal article" date="2017" name="Syst. Appl. Microbiol.">
        <title>Lebetimonas natsushimae sp. nov., a novel strictly anaerobic, moderately thermophilic chemoautotroph isolated from a deep-sea hydrothermal vent polychaete nest in the Mid-Okinawa Trough.</title>
        <authorList>
            <person name="Nagata R."/>
            <person name="Takaki Y."/>
            <person name="Tame A."/>
            <person name="Nunoura T."/>
            <person name="Muto H."/>
            <person name="Mino S."/>
            <person name="Sawayama S."/>
            <person name="Takai K."/>
            <person name="Nakagawa S."/>
        </authorList>
    </citation>
    <scope>NUCLEOTIDE SEQUENCE [LARGE SCALE GENOMIC DNA]</scope>
    <source>
        <strain evidence="2 3">HS1857</strain>
    </source>
</reference>
<dbReference type="PIRSF" id="PIRSF028687">
    <property type="entry name" value="UCP028687"/>
    <property type="match status" value="1"/>
</dbReference>
<dbReference type="Pfam" id="PF02169">
    <property type="entry name" value="LPP20"/>
    <property type="match status" value="1"/>
</dbReference>
<evidence type="ECO:0000313" key="2">
    <source>
        <dbReference type="EMBL" id="GAX88006.1"/>
    </source>
</evidence>
<keyword evidence="3" id="KW-1185">Reference proteome</keyword>
<dbReference type="InterPro" id="IPR038180">
    <property type="entry name" value="FlgT_N_sf"/>
</dbReference>
<evidence type="ECO:0000313" key="3">
    <source>
        <dbReference type="Proteomes" id="UP000217944"/>
    </source>
</evidence>
<dbReference type="InterPro" id="IPR024952">
    <property type="entry name" value="LPP20-like_dom"/>
</dbReference>
<gene>
    <name evidence="2" type="ORF">LNAT_P1303</name>
</gene>
<dbReference type="AlphaFoldDB" id="A0A292YFN4"/>
<dbReference type="Proteomes" id="UP000217944">
    <property type="component" value="Unassembled WGS sequence"/>
</dbReference>
<dbReference type="OrthoDB" id="5422143at2"/>
<dbReference type="Gene3D" id="3.30.1660.40">
    <property type="entry name" value="FlgT, N-terminal domain"/>
    <property type="match status" value="1"/>
</dbReference>
<protein>
    <recommendedName>
        <fullName evidence="1">Lipoprotein LPP20-like domain-containing protein</fullName>
    </recommendedName>
</protein>
<dbReference type="PROSITE" id="PS51257">
    <property type="entry name" value="PROKAR_LIPOPROTEIN"/>
    <property type="match status" value="1"/>
</dbReference>
<accession>A0A292YFN4</accession>